<dbReference type="GO" id="GO:0034375">
    <property type="term" value="P:high-density lipoprotein particle remodeling"/>
    <property type="evidence" value="ECO:0007669"/>
    <property type="project" value="Ensembl"/>
</dbReference>
<dbReference type="GO" id="GO:0005886">
    <property type="term" value="C:plasma membrane"/>
    <property type="evidence" value="ECO:0007669"/>
    <property type="project" value="GOC"/>
</dbReference>
<dbReference type="GO" id="GO:1903002">
    <property type="term" value="P:positive regulation of lipid transport across blood-brain barrier"/>
    <property type="evidence" value="ECO:0007669"/>
    <property type="project" value="Ensembl"/>
</dbReference>
<dbReference type="GO" id="GO:0045541">
    <property type="term" value="P:negative regulation of cholesterol biosynthetic process"/>
    <property type="evidence" value="ECO:0007669"/>
    <property type="project" value="Ensembl"/>
</dbReference>
<dbReference type="GO" id="GO:0010544">
    <property type="term" value="P:negative regulation of platelet activation"/>
    <property type="evidence" value="ECO:0007669"/>
    <property type="project" value="Ensembl"/>
</dbReference>
<dbReference type="GO" id="GO:0071813">
    <property type="term" value="F:lipoprotein particle binding"/>
    <property type="evidence" value="ECO:0007669"/>
    <property type="project" value="Ensembl"/>
</dbReference>
<dbReference type="GO" id="GO:0043254">
    <property type="term" value="P:regulation of protein-containing complex assembly"/>
    <property type="evidence" value="ECO:0007669"/>
    <property type="project" value="Ensembl"/>
</dbReference>
<dbReference type="GO" id="GO:0050728">
    <property type="term" value="P:negative regulation of inflammatory response"/>
    <property type="evidence" value="ECO:0007669"/>
    <property type="project" value="Ensembl"/>
</dbReference>
<name>A0A2K6F8D8_PROCO</name>
<dbReference type="GO" id="GO:0006979">
    <property type="term" value="P:response to oxidative stress"/>
    <property type="evidence" value="ECO:0007669"/>
    <property type="project" value="Ensembl"/>
</dbReference>
<feature type="signal peptide" evidence="22">
    <location>
        <begin position="1"/>
        <end position="18"/>
    </location>
</feature>
<comment type="subcellular location">
    <subcellularLocation>
        <location evidence="2">Endosome</location>
        <location evidence="2">Multivesicular body</location>
    </subcellularLocation>
    <subcellularLocation>
        <location evidence="19">Extracellular vesicle</location>
    </subcellularLocation>
    <subcellularLocation>
        <location evidence="1">Secreted</location>
        <location evidence="1">Extracellular space</location>
        <location evidence="1">Extracellular matrix</location>
    </subcellularLocation>
</comment>
<keyword evidence="13" id="KW-0967">Endosome</keyword>
<dbReference type="GO" id="GO:1902952">
    <property type="term" value="P:positive regulation of dendritic spine maintenance"/>
    <property type="evidence" value="ECO:0007669"/>
    <property type="project" value="Ensembl"/>
</dbReference>
<dbReference type="GO" id="GO:0043537">
    <property type="term" value="P:negative regulation of blood vessel endothelial cell migration"/>
    <property type="evidence" value="ECO:0007669"/>
    <property type="project" value="Ensembl"/>
</dbReference>
<dbReference type="GO" id="GO:1900272">
    <property type="term" value="P:negative regulation of long-term synaptic potentiation"/>
    <property type="evidence" value="ECO:0007669"/>
    <property type="project" value="Ensembl"/>
</dbReference>
<dbReference type="GO" id="GO:0032438">
    <property type="term" value="P:melanosome organization"/>
    <property type="evidence" value="ECO:0007669"/>
    <property type="project" value="Ensembl"/>
</dbReference>
<evidence type="ECO:0000256" key="4">
    <source>
        <dbReference type="ARBA" id="ARBA00019891"/>
    </source>
</evidence>
<dbReference type="GO" id="GO:0031012">
    <property type="term" value="C:extracellular matrix"/>
    <property type="evidence" value="ECO:0007669"/>
    <property type="project" value="Ensembl"/>
</dbReference>
<dbReference type="GO" id="GO:0043395">
    <property type="term" value="F:heparan sulfate proteoglycan binding"/>
    <property type="evidence" value="ECO:0007669"/>
    <property type="project" value="Ensembl"/>
</dbReference>
<dbReference type="GeneTree" id="ENSGT00950000182929"/>
<dbReference type="GO" id="GO:0005543">
    <property type="term" value="F:phospholipid binding"/>
    <property type="evidence" value="ECO:0007669"/>
    <property type="project" value="Ensembl"/>
</dbReference>
<dbReference type="GO" id="GO:1902995">
    <property type="term" value="P:positive regulation of phospholipid efflux"/>
    <property type="evidence" value="ECO:0007669"/>
    <property type="project" value="Ensembl"/>
</dbReference>
<dbReference type="GO" id="GO:1904646">
    <property type="term" value="P:cellular response to amyloid-beta"/>
    <property type="evidence" value="ECO:0007669"/>
    <property type="project" value="Ensembl"/>
</dbReference>
<evidence type="ECO:0000256" key="19">
    <source>
        <dbReference type="ARBA" id="ARBA00034305"/>
    </source>
</evidence>
<keyword evidence="10" id="KW-0358">Heparin-binding</keyword>
<dbReference type="GO" id="GO:0140077">
    <property type="term" value="P:positive regulation of lipoprotein transport"/>
    <property type="evidence" value="ECO:0007669"/>
    <property type="project" value="Ensembl"/>
</dbReference>
<dbReference type="GO" id="GO:0033700">
    <property type="term" value="P:phospholipid efflux"/>
    <property type="evidence" value="ECO:0007669"/>
    <property type="project" value="Ensembl"/>
</dbReference>
<evidence type="ECO:0000256" key="5">
    <source>
        <dbReference type="ARBA" id="ARBA00022448"/>
    </source>
</evidence>
<dbReference type="GO" id="GO:0016209">
    <property type="term" value="F:antioxidant activity"/>
    <property type="evidence" value="ECO:0007669"/>
    <property type="project" value="Ensembl"/>
</dbReference>
<evidence type="ECO:0000256" key="22">
    <source>
        <dbReference type="SAM" id="SignalP"/>
    </source>
</evidence>
<dbReference type="GO" id="GO:0006641">
    <property type="term" value="P:triglyceride metabolic process"/>
    <property type="evidence" value="ECO:0007669"/>
    <property type="project" value="Ensembl"/>
</dbReference>
<dbReference type="GO" id="GO:0032805">
    <property type="term" value="P:positive regulation of low-density lipoprotein particle receptor catabolic process"/>
    <property type="evidence" value="ECO:0007669"/>
    <property type="project" value="Ensembl"/>
</dbReference>
<dbReference type="GO" id="GO:0042470">
    <property type="term" value="C:melanosome"/>
    <property type="evidence" value="ECO:0007669"/>
    <property type="project" value="Ensembl"/>
</dbReference>
<keyword evidence="9" id="KW-0597">Phosphoprotein</keyword>
<dbReference type="GO" id="GO:0019899">
    <property type="term" value="F:enzyme binding"/>
    <property type="evidence" value="ECO:0007669"/>
    <property type="project" value="Ensembl"/>
</dbReference>
<dbReference type="GO" id="GO:1905890">
    <property type="term" value="P:regulation of cellular response to very-low-density lipoprotein particle stimulus"/>
    <property type="evidence" value="ECO:0007669"/>
    <property type="project" value="Ensembl"/>
</dbReference>
<dbReference type="GO" id="GO:0090205">
    <property type="term" value="P:positive regulation of cholesterol metabolic process"/>
    <property type="evidence" value="ECO:0007669"/>
    <property type="project" value="Ensembl"/>
</dbReference>
<dbReference type="GO" id="GO:0034361">
    <property type="term" value="C:very-low-density lipoprotein particle"/>
    <property type="evidence" value="ECO:0007669"/>
    <property type="project" value="UniProtKB-KW"/>
</dbReference>
<dbReference type="GO" id="GO:1902430">
    <property type="term" value="P:negative regulation of amyloid-beta formation"/>
    <property type="evidence" value="ECO:0007669"/>
    <property type="project" value="Ensembl"/>
</dbReference>
<dbReference type="GO" id="GO:0042632">
    <property type="term" value="P:cholesterol homeostasis"/>
    <property type="evidence" value="ECO:0007669"/>
    <property type="project" value="Ensembl"/>
</dbReference>
<dbReference type="Pfam" id="PF01442">
    <property type="entry name" value="Apolipoprotein"/>
    <property type="match status" value="1"/>
</dbReference>
<dbReference type="GO" id="GO:0010642">
    <property type="term" value="P:negative regulation of platelet-derived growth factor receptor signaling pathway"/>
    <property type="evidence" value="ECO:0007669"/>
    <property type="project" value="Ensembl"/>
</dbReference>
<dbReference type="GO" id="GO:0097487">
    <property type="term" value="C:multivesicular body, internal vesicle"/>
    <property type="evidence" value="ECO:0007669"/>
    <property type="project" value="Ensembl"/>
</dbReference>
<dbReference type="GO" id="GO:0032489">
    <property type="term" value="P:regulation of Cdc42 protein signal transduction"/>
    <property type="evidence" value="ECO:0007669"/>
    <property type="project" value="Ensembl"/>
</dbReference>
<dbReference type="GO" id="GO:0035641">
    <property type="term" value="P:locomotory exploration behavior"/>
    <property type="evidence" value="ECO:0007669"/>
    <property type="project" value="Ensembl"/>
</dbReference>
<dbReference type="GO" id="GO:0045088">
    <property type="term" value="P:regulation of innate immune response"/>
    <property type="evidence" value="ECO:0007669"/>
    <property type="project" value="Ensembl"/>
</dbReference>
<dbReference type="GO" id="GO:0070326">
    <property type="term" value="F:very-low-density lipoprotein particle receptor binding"/>
    <property type="evidence" value="ECO:0007669"/>
    <property type="project" value="Ensembl"/>
</dbReference>
<dbReference type="GO" id="GO:0042311">
    <property type="term" value="P:vasodilation"/>
    <property type="evidence" value="ECO:0007669"/>
    <property type="project" value="Ensembl"/>
</dbReference>
<dbReference type="GO" id="GO:0031175">
    <property type="term" value="P:neuron projection development"/>
    <property type="evidence" value="ECO:0007669"/>
    <property type="project" value="Ensembl"/>
</dbReference>
<dbReference type="GO" id="GO:0070328">
    <property type="term" value="P:triglyceride homeostasis"/>
    <property type="evidence" value="ECO:0007669"/>
    <property type="project" value="Ensembl"/>
</dbReference>
<evidence type="ECO:0000256" key="13">
    <source>
        <dbReference type="ARBA" id="ARBA00022753"/>
    </source>
</evidence>
<dbReference type="GO" id="GO:0034360">
    <property type="term" value="C:chylomicron remnant"/>
    <property type="evidence" value="ECO:0007669"/>
    <property type="project" value="Ensembl"/>
</dbReference>
<dbReference type="GO" id="GO:0042158">
    <property type="term" value="P:lipoprotein biosynthetic process"/>
    <property type="evidence" value="ECO:0007669"/>
    <property type="project" value="Ensembl"/>
</dbReference>
<dbReference type="GO" id="GO:0034374">
    <property type="term" value="P:low-density lipoprotein particle remodeling"/>
    <property type="evidence" value="ECO:0007669"/>
    <property type="project" value="Ensembl"/>
</dbReference>
<dbReference type="GO" id="GO:0033344">
    <property type="term" value="P:cholesterol efflux"/>
    <property type="evidence" value="ECO:0007669"/>
    <property type="project" value="Ensembl"/>
</dbReference>
<dbReference type="STRING" id="379532.ENSPCOP00000010240"/>
<dbReference type="AlphaFoldDB" id="A0A2K6F8D8"/>
<dbReference type="GeneID" id="105817646"/>
<dbReference type="GO" id="GO:0006898">
    <property type="term" value="P:receptor-mediated endocytosis"/>
    <property type="evidence" value="ECO:0007669"/>
    <property type="project" value="Ensembl"/>
</dbReference>
<dbReference type="GO" id="GO:1900223">
    <property type="term" value="P:positive regulation of amyloid-beta clearance"/>
    <property type="evidence" value="ECO:0007669"/>
    <property type="project" value="Ensembl"/>
</dbReference>
<dbReference type="GO" id="GO:0097113">
    <property type="term" value="P:AMPA glutamate receptor clustering"/>
    <property type="evidence" value="ECO:0007669"/>
    <property type="project" value="Ensembl"/>
</dbReference>
<sequence>MNALWAVVVVTFLAGCQAKVEPALELEAGELTEWQTGQPWEQALGRFWDYLRWVQTLSNQVQEELLSSQVTQELTVLMEETMKEVKAYKLELEEQMSPMAEETRARLSKELQAAQARLGQDMQDLRGRLEQYCSEAQAVLGQNTEELRARLAAHLRKLRKRLLRDAEDLQKRLAVYQAGAREGAERGVSAIRERLRPLVERGRTRAATVGTLASQPLRERAQAWGERLRAGLEEMGARGRDRLDEVREQLEEVRAKVEEQAAQLRLQAEAFESRLKSWFTPLVEDMQRQWAGLVEKLQAAVQSPTATPEPSTNH</sequence>
<keyword evidence="12" id="KW-0677">Repeat</keyword>
<keyword evidence="17" id="KW-0446">Lipid-binding</keyword>
<comment type="similarity">
    <text evidence="3">Belongs to the apolipoprotein A1/A4/E family.</text>
</comment>
<evidence type="ECO:0000256" key="3">
    <source>
        <dbReference type="ARBA" id="ARBA00008788"/>
    </source>
</evidence>
<evidence type="ECO:0000256" key="7">
    <source>
        <dbReference type="ARBA" id="ARBA00022525"/>
    </source>
</evidence>
<dbReference type="GO" id="GO:0046911">
    <property type="term" value="F:metal chelating activity"/>
    <property type="evidence" value="ECO:0007669"/>
    <property type="project" value="Ensembl"/>
</dbReference>
<dbReference type="CTD" id="348"/>
<protein>
    <recommendedName>
        <fullName evidence="4">Apolipoprotein E</fullName>
    </recommendedName>
</protein>
<dbReference type="GO" id="GO:0007186">
    <property type="term" value="P:G protein-coupled receptor signaling pathway"/>
    <property type="evidence" value="ECO:0007669"/>
    <property type="project" value="Ensembl"/>
</dbReference>
<evidence type="ECO:0000256" key="10">
    <source>
        <dbReference type="ARBA" id="ARBA00022674"/>
    </source>
</evidence>
<dbReference type="GO" id="GO:0034382">
    <property type="term" value="P:chylomicron remnant clearance"/>
    <property type="evidence" value="ECO:0007669"/>
    <property type="project" value="Ensembl"/>
</dbReference>
<dbReference type="GO" id="GO:0034363">
    <property type="term" value="C:intermediate-density lipoprotein particle"/>
    <property type="evidence" value="ECO:0007669"/>
    <property type="project" value="Ensembl"/>
</dbReference>
<dbReference type="GO" id="GO:0005783">
    <property type="term" value="C:endoplasmic reticulum"/>
    <property type="evidence" value="ECO:0007669"/>
    <property type="project" value="Ensembl"/>
</dbReference>
<dbReference type="GO" id="GO:2000822">
    <property type="term" value="P:regulation of behavioral fear response"/>
    <property type="evidence" value="ECO:0007669"/>
    <property type="project" value="Ensembl"/>
</dbReference>
<comment type="subunit">
    <text evidence="20">Homotetramer. May interact with ABCA1; functionally associated with ABCA1 in the biogenesis of HDLs. May interact with APP/A4 amyloid-beta peptide; the interaction is extremely stable in vitro but its physiological significance is unclear. May interact with MAPT. May interact with MAP2. In the cerebrospinal fluid, interacts with secreted SORL1. Interacts with PMEL; this allows the loading of PMEL luminal fragment on ILVs to induce fibril nucleation.</text>
</comment>
<dbReference type="InterPro" id="IPR000074">
    <property type="entry name" value="ApoA_E"/>
</dbReference>
<dbReference type="GO" id="GO:0090090">
    <property type="term" value="P:negative regulation of canonical Wnt signaling pathway"/>
    <property type="evidence" value="ECO:0007669"/>
    <property type="project" value="Ensembl"/>
</dbReference>
<dbReference type="GO" id="GO:0120020">
    <property type="term" value="F:cholesterol transfer activity"/>
    <property type="evidence" value="ECO:0007669"/>
    <property type="project" value="Ensembl"/>
</dbReference>
<keyword evidence="24" id="KW-1185">Reference proteome</keyword>
<dbReference type="GO" id="GO:0017038">
    <property type="term" value="P:protein import"/>
    <property type="evidence" value="ECO:0007669"/>
    <property type="project" value="Ensembl"/>
</dbReference>
<dbReference type="GO" id="GO:0048156">
    <property type="term" value="F:tau protein binding"/>
    <property type="evidence" value="ECO:0007669"/>
    <property type="project" value="Ensembl"/>
</dbReference>
<dbReference type="GO" id="GO:0044794">
    <property type="term" value="P:host-mediated activation of viral process"/>
    <property type="evidence" value="ECO:0007669"/>
    <property type="project" value="Ensembl"/>
</dbReference>
<dbReference type="GO" id="GO:0050750">
    <property type="term" value="F:low-density lipoprotein particle receptor binding"/>
    <property type="evidence" value="ECO:0007669"/>
    <property type="project" value="Ensembl"/>
</dbReference>
<dbReference type="GO" id="GO:0010629">
    <property type="term" value="P:negative regulation of gene expression"/>
    <property type="evidence" value="ECO:0007669"/>
    <property type="project" value="Ensembl"/>
</dbReference>
<dbReference type="GO" id="GO:0005794">
    <property type="term" value="C:Golgi apparatus"/>
    <property type="evidence" value="ECO:0007669"/>
    <property type="project" value="Ensembl"/>
</dbReference>
<dbReference type="GO" id="GO:0019068">
    <property type="term" value="P:virion assembly"/>
    <property type="evidence" value="ECO:0007669"/>
    <property type="project" value="Ensembl"/>
</dbReference>
<evidence type="ECO:0000256" key="9">
    <source>
        <dbReference type="ARBA" id="ARBA00022553"/>
    </source>
</evidence>
<reference evidence="23" key="2">
    <citation type="submission" date="2025-09" db="UniProtKB">
        <authorList>
            <consortium name="Ensembl"/>
        </authorList>
    </citation>
    <scope>IDENTIFICATION</scope>
</reference>
<dbReference type="GO" id="GO:0015909">
    <property type="term" value="P:long-chain fatty acid transport"/>
    <property type="evidence" value="ECO:0007669"/>
    <property type="project" value="Ensembl"/>
</dbReference>
<evidence type="ECO:0000256" key="16">
    <source>
        <dbReference type="ARBA" id="ARBA00023097"/>
    </source>
</evidence>
<dbReference type="GO" id="GO:0038060">
    <property type="term" value="P:nitric oxide-cGMP-mediated signaling"/>
    <property type="evidence" value="ECO:0007669"/>
    <property type="project" value="Ensembl"/>
</dbReference>
<dbReference type="GO" id="GO:0051044">
    <property type="term" value="P:positive regulation of membrane protein ectodomain proteolysis"/>
    <property type="evidence" value="ECO:0007669"/>
    <property type="project" value="Ensembl"/>
</dbReference>
<evidence type="ECO:0000256" key="17">
    <source>
        <dbReference type="ARBA" id="ARBA00023121"/>
    </source>
</evidence>
<dbReference type="GO" id="GO:0010977">
    <property type="term" value="P:negative regulation of neuron projection development"/>
    <property type="evidence" value="ECO:0007669"/>
    <property type="project" value="Ensembl"/>
</dbReference>
<keyword evidence="7" id="KW-0964">Secreted</keyword>
<dbReference type="GO" id="GO:0042803">
    <property type="term" value="F:protein homodimerization activity"/>
    <property type="evidence" value="ECO:0007669"/>
    <property type="project" value="Ensembl"/>
</dbReference>
<dbReference type="GO" id="GO:0042982">
    <property type="term" value="P:amyloid precursor protein metabolic process"/>
    <property type="evidence" value="ECO:0007669"/>
    <property type="project" value="Ensembl"/>
</dbReference>
<dbReference type="GO" id="GO:0001540">
    <property type="term" value="F:amyloid-beta binding"/>
    <property type="evidence" value="ECO:0007669"/>
    <property type="project" value="Ensembl"/>
</dbReference>
<evidence type="ECO:0000313" key="24">
    <source>
        <dbReference type="Proteomes" id="UP000233160"/>
    </source>
</evidence>
<dbReference type="GO" id="GO:0034384">
    <property type="term" value="P:high-density lipoprotein particle clearance"/>
    <property type="evidence" value="ECO:0007669"/>
    <property type="project" value="Ensembl"/>
</dbReference>
<dbReference type="GO" id="GO:0008201">
    <property type="term" value="F:heparin binding"/>
    <property type="evidence" value="ECO:0007669"/>
    <property type="project" value="UniProtKB-KW"/>
</dbReference>
<evidence type="ECO:0000256" key="15">
    <source>
        <dbReference type="ARBA" id="ARBA00023055"/>
    </source>
</evidence>
<dbReference type="GO" id="GO:0045893">
    <property type="term" value="P:positive regulation of DNA-templated transcription"/>
    <property type="evidence" value="ECO:0007669"/>
    <property type="project" value="Ensembl"/>
</dbReference>
<keyword evidence="16" id="KW-0558">Oxidation</keyword>
<dbReference type="GO" id="GO:0001937">
    <property type="term" value="P:negative regulation of endothelial cell proliferation"/>
    <property type="evidence" value="ECO:0007669"/>
    <property type="project" value="Ensembl"/>
</dbReference>
<dbReference type="FunFam" id="1.20.120.20:FF:000002">
    <property type="entry name" value="Apolipoprotein E"/>
    <property type="match status" value="1"/>
</dbReference>
<dbReference type="GO" id="GO:0097114">
    <property type="term" value="P:NMDA glutamate receptor clustering"/>
    <property type="evidence" value="ECO:0007669"/>
    <property type="project" value="Ensembl"/>
</dbReference>
<dbReference type="GO" id="GO:0055089">
    <property type="term" value="P:fatty acid homeostasis"/>
    <property type="evidence" value="ECO:0007669"/>
    <property type="project" value="Ensembl"/>
</dbReference>
<dbReference type="Proteomes" id="UP000233160">
    <property type="component" value="Unassembled WGS sequence"/>
</dbReference>
<dbReference type="FunFam" id="1.20.120.20:FF:000003">
    <property type="entry name" value="Apolipoprotein E"/>
    <property type="match status" value="1"/>
</dbReference>
<dbReference type="GO" id="GO:0050709">
    <property type="term" value="P:negative regulation of protein secretion"/>
    <property type="evidence" value="ECO:0007669"/>
    <property type="project" value="Ensembl"/>
</dbReference>
<dbReference type="OrthoDB" id="9048614at2759"/>
<dbReference type="Ensembl" id="ENSPCOT00000020817.1">
    <property type="protein sequence ID" value="ENSPCOP00000010240.1"/>
    <property type="gene ID" value="ENSPCOG00000016579.1"/>
</dbReference>
<dbReference type="GO" id="GO:0034447">
    <property type="term" value="P:very-low-density lipoprotein particle clearance"/>
    <property type="evidence" value="ECO:0007669"/>
    <property type="project" value="Ensembl"/>
</dbReference>
<evidence type="ECO:0000313" key="23">
    <source>
        <dbReference type="Ensembl" id="ENSPCOP00000010240.1"/>
    </source>
</evidence>
<keyword evidence="14" id="KW-0345">HDL</keyword>
<dbReference type="GO" id="GO:0060228">
    <property type="term" value="F:phosphatidylcholine-sterol O-acyltransferase activator activity"/>
    <property type="evidence" value="ECO:0007669"/>
    <property type="project" value="Ensembl"/>
</dbReference>
<keyword evidence="8" id="KW-0272">Extracellular matrix</keyword>
<accession>A0A2K6F8D8</accession>
<dbReference type="GO" id="GO:0045807">
    <property type="term" value="P:positive regulation of endocytosis"/>
    <property type="evidence" value="ECO:0007669"/>
    <property type="project" value="Ensembl"/>
</dbReference>
<dbReference type="GO" id="GO:0060999">
    <property type="term" value="P:positive regulation of dendritic spine development"/>
    <property type="evidence" value="ECO:0007669"/>
    <property type="project" value="Ensembl"/>
</dbReference>
<dbReference type="GO" id="GO:0034372">
    <property type="term" value="P:very-low-density lipoprotein particle remodeling"/>
    <property type="evidence" value="ECO:0007669"/>
    <property type="project" value="Ensembl"/>
</dbReference>
<dbReference type="GO" id="GO:0043409">
    <property type="term" value="P:negative regulation of MAPK cascade"/>
    <property type="evidence" value="ECO:0007669"/>
    <property type="project" value="Ensembl"/>
</dbReference>
<feature type="chain" id="PRO_5014455132" description="Apolipoprotein E" evidence="22">
    <location>
        <begin position="19"/>
        <end position="314"/>
    </location>
</feature>
<evidence type="ECO:0000256" key="18">
    <source>
        <dbReference type="ARBA" id="ARBA00023313"/>
    </source>
</evidence>
<dbReference type="GO" id="GO:0061136">
    <property type="term" value="P:regulation of proteasomal protein catabolic process"/>
    <property type="evidence" value="ECO:0007669"/>
    <property type="project" value="Ensembl"/>
</dbReference>
<dbReference type="InterPro" id="IPR050163">
    <property type="entry name" value="Apolipoprotein_A1/A4/E"/>
</dbReference>
<dbReference type="PANTHER" id="PTHR18976:SF2">
    <property type="entry name" value="APOLIPOPROTEIN E"/>
    <property type="match status" value="1"/>
</dbReference>
<dbReference type="GO" id="GO:0090209">
    <property type="term" value="P:negative regulation of triglyceride metabolic process"/>
    <property type="evidence" value="ECO:0007669"/>
    <property type="project" value="Ensembl"/>
</dbReference>
<dbReference type="GO" id="GO:0070062">
    <property type="term" value="C:extracellular exosome"/>
    <property type="evidence" value="ECO:0007669"/>
    <property type="project" value="Ensembl"/>
</dbReference>
<evidence type="ECO:0000256" key="20">
    <source>
        <dbReference type="ARBA" id="ARBA00034326"/>
    </source>
</evidence>
<evidence type="ECO:0000256" key="11">
    <source>
        <dbReference type="ARBA" id="ARBA00022729"/>
    </source>
</evidence>
<dbReference type="GO" id="GO:0046889">
    <property type="term" value="P:positive regulation of lipid biosynthetic process"/>
    <property type="evidence" value="ECO:0007669"/>
    <property type="project" value="Ensembl"/>
</dbReference>
<dbReference type="GO" id="GO:0034364">
    <property type="term" value="C:high-density lipoprotein particle"/>
    <property type="evidence" value="ECO:0007669"/>
    <property type="project" value="UniProtKB-KW"/>
</dbReference>
<gene>
    <name evidence="23" type="primary">APOE</name>
</gene>
<dbReference type="GO" id="GO:0042981">
    <property type="term" value="P:regulation of apoptotic process"/>
    <property type="evidence" value="ECO:0007669"/>
    <property type="project" value="Ensembl"/>
</dbReference>
<keyword evidence="6" id="KW-0162">Chylomicron</keyword>
<evidence type="ECO:0000256" key="1">
    <source>
        <dbReference type="ARBA" id="ARBA00004498"/>
    </source>
</evidence>
<keyword evidence="21" id="KW-0175">Coiled coil</keyword>
<dbReference type="GO" id="GO:0006707">
    <property type="term" value="P:cholesterol catabolic process"/>
    <property type="evidence" value="ECO:0007669"/>
    <property type="project" value="Ensembl"/>
</dbReference>
<dbReference type="GO" id="GO:0010976">
    <property type="term" value="P:positive regulation of neuron projection development"/>
    <property type="evidence" value="ECO:0007669"/>
    <property type="project" value="Ensembl"/>
</dbReference>
<dbReference type="GO" id="GO:0042159">
    <property type="term" value="P:lipoprotein catabolic process"/>
    <property type="evidence" value="ECO:0007669"/>
    <property type="project" value="Ensembl"/>
</dbReference>
<evidence type="ECO:0000256" key="14">
    <source>
        <dbReference type="ARBA" id="ARBA00022850"/>
    </source>
</evidence>
<evidence type="ECO:0000256" key="8">
    <source>
        <dbReference type="ARBA" id="ARBA00022530"/>
    </source>
</evidence>
<evidence type="ECO:0000256" key="2">
    <source>
        <dbReference type="ARBA" id="ARBA00004559"/>
    </source>
</evidence>
<dbReference type="OMA" id="GHMTDAR"/>
<dbReference type="GO" id="GO:0043083">
    <property type="term" value="C:synaptic cleft"/>
    <property type="evidence" value="ECO:0007669"/>
    <property type="project" value="Ensembl"/>
</dbReference>
<dbReference type="GO" id="GO:0002021">
    <property type="term" value="P:response to dietary excess"/>
    <property type="evidence" value="ECO:0007669"/>
    <property type="project" value="Ensembl"/>
</dbReference>
<feature type="coiled-coil region" evidence="21">
    <location>
        <begin position="240"/>
        <end position="274"/>
    </location>
</feature>
<dbReference type="GO" id="GO:0007616">
    <property type="term" value="P:long-term memory"/>
    <property type="evidence" value="ECO:0007669"/>
    <property type="project" value="Ensembl"/>
</dbReference>
<dbReference type="RefSeq" id="XP_012508841.1">
    <property type="nucleotide sequence ID" value="XM_012653387.1"/>
</dbReference>
<dbReference type="Gene3D" id="1.20.120.20">
    <property type="entry name" value="Apolipoprotein"/>
    <property type="match status" value="2"/>
</dbReference>
<dbReference type="GO" id="GO:0006874">
    <property type="term" value="P:intracellular calcium ion homeostasis"/>
    <property type="evidence" value="ECO:0007669"/>
    <property type="project" value="Ensembl"/>
</dbReference>
<dbReference type="SUPFAM" id="SSF58113">
    <property type="entry name" value="Apolipoprotein A-I"/>
    <property type="match status" value="1"/>
</dbReference>
<dbReference type="GO" id="GO:0010467">
    <property type="term" value="P:gene expression"/>
    <property type="evidence" value="ECO:0007669"/>
    <property type="project" value="Ensembl"/>
</dbReference>
<dbReference type="KEGG" id="pcoq:105817646"/>
<keyword evidence="15" id="KW-0445">Lipid transport</keyword>
<dbReference type="PANTHER" id="PTHR18976">
    <property type="entry name" value="APOLIPOPROTEIN"/>
    <property type="match status" value="1"/>
</dbReference>
<organism evidence="23 24">
    <name type="scientific">Propithecus coquereli</name>
    <name type="common">Coquerel's sifaka</name>
    <name type="synonym">Propithecus verreauxi coquereli</name>
    <dbReference type="NCBI Taxonomy" id="379532"/>
    <lineage>
        <taxon>Eukaryota</taxon>
        <taxon>Metazoa</taxon>
        <taxon>Chordata</taxon>
        <taxon>Craniata</taxon>
        <taxon>Vertebrata</taxon>
        <taxon>Euteleostomi</taxon>
        <taxon>Mammalia</taxon>
        <taxon>Eutheria</taxon>
        <taxon>Euarchontoglires</taxon>
        <taxon>Primates</taxon>
        <taxon>Strepsirrhini</taxon>
        <taxon>Lemuriformes</taxon>
        <taxon>Indriidae</taxon>
        <taxon>Propithecus</taxon>
    </lineage>
</organism>
<dbReference type="GO" id="GO:0071831">
    <property type="term" value="P:intermediate-density lipoprotein particle clearance"/>
    <property type="evidence" value="ECO:0007669"/>
    <property type="project" value="Ensembl"/>
</dbReference>
<dbReference type="GO" id="GO:0061771">
    <property type="term" value="P:response to caloric restriction"/>
    <property type="evidence" value="ECO:0007669"/>
    <property type="project" value="Ensembl"/>
</dbReference>
<dbReference type="GO" id="GO:0045429">
    <property type="term" value="P:positive regulation of nitric oxide biosynthetic process"/>
    <property type="evidence" value="ECO:0007669"/>
    <property type="project" value="Ensembl"/>
</dbReference>
<dbReference type="GO" id="GO:0043691">
    <property type="term" value="P:reverse cholesterol transport"/>
    <property type="evidence" value="ECO:0007669"/>
    <property type="project" value="Ensembl"/>
</dbReference>
<dbReference type="GO" id="GO:0051651">
    <property type="term" value="P:maintenance of location in cell"/>
    <property type="evidence" value="ECO:0007669"/>
    <property type="project" value="Ensembl"/>
</dbReference>
<dbReference type="GO" id="GO:1905907">
    <property type="term" value="P:negative regulation of amyloid fibril formation"/>
    <property type="evidence" value="ECO:0007669"/>
    <property type="project" value="Ensembl"/>
</dbReference>
<proteinExistence type="inferred from homology"/>
<dbReference type="GO" id="GO:0048018">
    <property type="term" value="F:receptor ligand activity"/>
    <property type="evidence" value="ECO:0007669"/>
    <property type="project" value="Ensembl"/>
</dbReference>
<dbReference type="GO" id="GO:0034362">
    <property type="term" value="C:low-density lipoprotein particle"/>
    <property type="evidence" value="ECO:0007669"/>
    <property type="project" value="Ensembl"/>
</dbReference>
<dbReference type="GO" id="GO:0071402">
    <property type="term" value="P:cellular response to lipoprotein particle stimulus"/>
    <property type="evidence" value="ECO:0007669"/>
    <property type="project" value="Ensembl"/>
</dbReference>
<reference evidence="23" key="1">
    <citation type="submission" date="2025-08" db="UniProtKB">
        <authorList>
            <consortium name="Ensembl"/>
        </authorList>
    </citation>
    <scope>IDENTIFICATION</scope>
</reference>
<dbReference type="GO" id="GO:0034380">
    <property type="term" value="P:high-density lipoprotein particle assembly"/>
    <property type="evidence" value="ECO:0007669"/>
    <property type="project" value="Ensembl"/>
</dbReference>
<evidence type="ECO:0000256" key="12">
    <source>
        <dbReference type="ARBA" id="ARBA00022737"/>
    </source>
</evidence>
<dbReference type="GO" id="GO:0010875">
    <property type="term" value="P:positive regulation of cholesterol efflux"/>
    <property type="evidence" value="ECO:0007669"/>
    <property type="project" value="Ensembl"/>
</dbReference>
<feature type="coiled-coil region" evidence="21">
    <location>
        <begin position="152"/>
        <end position="179"/>
    </location>
</feature>
<dbReference type="GO" id="GO:0098978">
    <property type="term" value="C:glutamatergic synapse"/>
    <property type="evidence" value="ECO:0007669"/>
    <property type="project" value="Ensembl"/>
</dbReference>
<dbReference type="GO" id="GO:0048662">
    <property type="term" value="P:negative regulation of smooth muscle cell proliferation"/>
    <property type="evidence" value="ECO:0007669"/>
    <property type="project" value="Ensembl"/>
</dbReference>
<keyword evidence="5" id="KW-0813">Transport</keyword>
<evidence type="ECO:0000256" key="6">
    <source>
        <dbReference type="ARBA" id="ARBA00022513"/>
    </source>
</evidence>
<evidence type="ECO:0000256" key="21">
    <source>
        <dbReference type="SAM" id="Coils"/>
    </source>
</evidence>
<dbReference type="GO" id="GO:0048844">
    <property type="term" value="P:artery morphogenesis"/>
    <property type="evidence" value="ECO:0007669"/>
    <property type="project" value="Ensembl"/>
</dbReference>
<dbReference type="GO" id="GO:0010877">
    <property type="term" value="P:lipid transport involved in lipid storage"/>
    <property type="evidence" value="ECO:0007669"/>
    <property type="project" value="Ensembl"/>
</dbReference>
<dbReference type="GO" id="GO:0070374">
    <property type="term" value="P:positive regulation of ERK1 and ERK2 cascade"/>
    <property type="evidence" value="ECO:0007669"/>
    <property type="project" value="Ensembl"/>
</dbReference>
<keyword evidence="18" id="KW-0850">VLDL</keyword>
<keyword evidence="11 22" id="KW-0732">Signal</keyword>